<keyword evidence="3" id="KW-1185">Reference proteome</keyword>
<gene>
    <name evidence="2" type="ORF">MONAX_5E037506</name>
</gene>
<dbReference type="AlphaFoldDB" id="A0A5E4AXL4"/>
<protein>
    <submittedName>
        <fullName evidence="2">Uncharacterized protein</fullName>
    </submittedName>
</protein>
<proteinExistence type="predicted"/>
<accession>A0A5E4AXL4</accession>
<dbReference type="EMBL" id="CABDUW010000193">
    <property type="protein sequence ID" value="VTJ62233.1"/>
    <property type="molecule type" value="Genomic_DNA"/>
</dbReference>
<feature type="region of interest" description="Disordered" evidence="1">
    <location>
        <begin position="1"/>
        <end position="96"/>
    </location>
</feature>
<evidence type="ECO:0000313" key="3">
    <source>
        <dbReference type="Proteomes" id="UP000335636"/>
    </source>
</evidence>
<sequence>MAVGGLRMGTAAGLTTCPSGEAGLHQGSEPPPQPVSSANAALPPCQVYPVGRGQHGPALQAKRRDCEDPVSRGGRCQSPRGWSWEGEDSQARQMPDFLPSVPPQPLPSAMPYAIIPQARVREAQEALRRPWHLVLKYVPGTCSPPEGAHGPLLSLCASDVALIRSGARLQVESSLHPPPSLCKCL</sequence>
<dbReference type="Proteomes" id="UP000335636">
    <property type="component" value="Unassembled WGS sequence"/>
</dbReference>
<reference evidence="2" key="1">
    <citation type="submission" date="2019-04" db="EMBL/GenBank/DDBJ databases">
        <authorList>
            <person name="Alioto T."/>
            <person name="Alioto T."/>
        </authorList>
    </citation>
    <scope>NUCLEOTIDE SEQUENCE [LARGE SCALE GENOMIC DNA]</scope>
</reference>
<evidence type="ECO:0000313" key="2">
    <source>
        <dbReference type="EMBL" id="VTJ62233.1"/>
    </source>
</evidence>
<organism evidence="2 3">
    <name type="scientific">Marmota monax</name>
    <name type="common">Woodchuck</name>
    <dbReference type="NCBI Taxonomy" id="9995"/>
    <lineage>
        <taxon>Eukaryota</taxon>
        <taxon>Metazoa</taxon>
        <taxon>Chordata</taxon>
        <taxon>Craniata</taxon>
        <taxon>Vertebrata</taxon>
        <taxon>Euteleostomi</taxon>
        <taxon>Mammalia</taxon>
        <taxon>Eutheria</taxon>
        <taxon>Euarchontoglires</taxon>
        <taxon>Glires</taxon>
        <taxon>Rodentia</taxon>
        <taxon>Sciuromorpha</taxon>
        <taxon>Sciuridae</taxon>
        <taxon>Xerinae</taxon>
        <taxon>Marmotini</taxon>
        <taxon>Marmota</taxon>
    </lineage>
</organism>
<name>A0A5E4AXL4_MARMO</name>
<comment type="caution">
    <text evidence="2">The sequence shown here is derived from an EMBL/GenBank/DDBJ whole genome shotgun (WGS) entry which is preliminary data.</text>
</comment>
<evidence type="ECO:0000256" key="1">
    <source>
        <dbReference type="SAM" id="MobiDB-lite"/>
    </source>
</evidence>